<evidence type="ECO:0000256" key="6">
    <source>
        <dbReference type="SAM" id="Coils"/>
    </source>
</evidence>
<dbReference type="EMBL" id="AC148762">
    <property type="protein sequence ID" value="ABD32218.2"/>
    <property type="molecule type" value="Genomic_DNA"/>
</dbReference>
<keyword evidence="7" id="KW-0238">DNA-binding</keyword>
<dbReference type="PANTHER" id="PTHR46446">
    <property type="entry name" value="TRANSCRIPTION FACTOR PRE"/>
    <property type="match status" value="1"/>
</dbReference>
<evidence type="ECO:0000313" key="8">
    <source>
        <dbReference type="EMBL" id="ABN08916.1"/>
    </source>
</evidence>
<keyword evidence="2" id="KW-0341">Growth regulation</keyword>
<reference evidence="7" key="2">
    <citation type="submission" date="2007-03" db="EMBL/GenBank/DDBJ databases">
        <authorList>
            <consortium name="The International Medicago Genome Annotation Group"/>
        </authorList>
    </citation>
    <scope>NUCLEOTIDE SEQUENCE</scope>
</reference>
<dbReference type="EMBL" id="AC166313">
    <property type="protein sequence ID" value="ABN08916.1"/>
    <property type="molecule type" value="Genomic_DNA"/>
</dbReference>
<accession>Q2HVR9</accession>
<dbReference type="GO" id="GO:0003677">
    <property type="term" value="F:DNA binding"/>
    <property type="evidence" value="ECO:0007669"/>
    <property type="project" value="UniProtKB-KW"/>
</dbReference>
<proteinExistence type="predicted"/>
<dbReference type="GO" id="GO:0046983">
    <property type="term" value="F:protein dimerization activity"/>
    <property type="evidence" value="ECO:0007669"/>
    <property type="project" value="InterPro"/>
</dbReference>
<keyword evidence="6" id="KW-0175">Coiled coil</keyword>
<keyword evidence="5" id="KW-0539">Nucleus</keyword>
<evidence type="ECO:0000256" key="1">
    <source>
        <dbReference type="ARBA" id="ARBA00004123"/>
    </source>
</evidence>
<reference evidence="7" key="1">
    <citation type="submission" date="2005-04" db="EMBL/GenBank/DDBJ databases">
        <authorList>
            <person name="Town C.D."/>
        </authorList>
    </citation>
    <scope>NUCLEOTIDE SEQUENCE</scope>
</reference>
<dbReference type="AlphaFoldDB" id="Q2HVR9"/>
<protein>
    <submittedName>
        <fullName evidence="7">Helix-loop-helix DNA-binding</fullName>
    </submittedName>
</protein>
<dbReference type="SUPFAM" id="SSF47459">
    <property type="entry name" value="HLH, helix-loop-helix DNA-binding domain"/>
    <property type="match status" value="1"/>
</dbReference>
<feature type="coiled-coil region" evidence="6">
    <location>
        <begin position="24"/>
        <end position="51"/>
    </location>
</feature>
<dbReference type="GO" id="GO:0006355">
    <property type="term" value="P:regulation of DNA-templated transcription"/>
    <property type="evidence" value="ECO:0007669"/>
    <property type="project" value="InterPro"/>
</dbReference>
<comment type="subcellular location">
    <subcellularLocation>
        <location evidence="1">Nucleus</location>
    </subcellularLocation>
</comment>
<evidence type="ECO:0000256" key="3">
    <source>
        <dbReference type="ARBA" id="ARBA00023015"/>
    </source>
</evidence>
<dbReference type="GO" id="GO:0040008">
    <property type="term" value="P:regulation of growth"/>
    <property type="evidence" value="ECO:0007669"/>
    <property type="project" value="InterPro"/>
</dbReference>
<gene>
    <name evidence="7" type="ORF">MtrDRAFT_AC148762g23v2</name>
    <name evidence="8" type="ORF">MtrDRAFT_AC166313g29v2</name>
</gene>
<evidence type="ECO:0000313" key="7">
    <source>
        <dbReference type="EMBL" id="ABD32218.2"/>
    </source>
</evidence>
<sequence>MTLGRIKLEILRETCSKVPASKVLQETCNYIRNLQREVDDLSLRLSQLLATIDSDSAEASIIRSLLNQ</sequence>
<dbReference type="PANTHER" id="PTHR46446:SF28">
    <property type="entry name" value="TRANSCRIPTION FACTOR PRE5"/>
    <property type="match status" value="1"/>
</dbReference>
<evidence type="ECO:0000256" key="5">
    <source>
        <dbReference type="ARBA" id="ARBA00023242"/>
    </source>
</evidence>
<dbReference type="InterPro" id="IPR044293">
    <property type="entry name" value="PRE"/>
</dbReference>
<keyword evidence="3" id="KW-0805">Transcription regulation</keyword>
<evidence type="ECO:0000256" key="4">
    <source>
        <dbReference type="ARBA" id="ARBA00023163"/>
    </source>
</evidence>
<keyword evidence="4" id="KW-0804">Transcription</keyword>
<dbReference type="GO" id="GO:0005634">
    <property type="term" value="C:nucleus"/>
    <property type="evidence" value="ECO:0007669"/>
    <property type="project" value="UniProtKB-SubCell"/>
</dbReference>
<dbReference type="Pfam" id="PF23174">
    <property type="entry name" value="bHLH_ILI"/>
    <property type="match status" value="1"/>
</dbReference>
<dbReference type="InterPro" id="IPR036638">
    <property type="entry name" value="HLH_DNA-bd_sf"/>
</dbReference>
<evidence type="ECO:0000256" key="2">
    <source>
        <dbReference type="ARBA" id="ARBA00022604"/>
    </source>
</evidence>
<name>Q2HVR9_MEDTR</name>
<organism evidence="7">
    <name type="scientific">Medicago truncatula</name>
    <name type="common">Barrel medic</name>
    <name type="synonym">Medicago tribuloides</name>
    <dbReference type="NCBI Taxonomy" id="3880"/>
    <lineage>
        <taxon>Eukaryota</taxon>
        <taxon>Viridiplantae</taxon>
        <taxon>Streptophyta</taxon>
        <taxon>Embryophyta</taxon>
        <taxon>Tracheophyta</taxon>
        <taxon>Spermatophyta</taxon>
        <taxon>Magnoliopsida</taxon>
        <taxon>eudicotyledons</taxon>
        <taxon>Gunneridae</taxon>
        <taxon>Pentapetalae</taxon>
        <taxon>rosids</taxon>
        <taxon>fabids</taxon>
        <taxon>Fabales</taxon>
        <taxon>Fabaceae</taxon>
        <taxon>Papilionoideae</taxon>
        <taxon>50 kb inversion clade</taxon>
        <taxon>NPAAA clade</taxon>
        <taxon>Hologalegina</taxon>
        <taxon>IRL clade</taxon>
        <taxon>Trifolieae</taxon>
        <taxon>Medicago</taxon>
    </lineage>
</organism>